<organism evidence="4 5">
    <name type="scientific">Aeribacillus alveayuensis</name>
    <dbReference type="NCBI Taxonomy" id="279215"/>
    <lineage>
        <taxon>Bacteria</taxon>
        <taxon>Bacillati</taxon>
        <taxon>Bacillota</taxon>
        <taxon>Bacilli</taxon>
        <taxon>Bacillales</taxon>
        <taxon>Bacillaceae</taxon>
        <taxon>Aeribacillus</taxon>
    </lineage>
</organism>
<proteinExistence type="predicted"/>
<dbReference type="EMBL" id="JAUSTR010000015">
    <property type="protein sequence ID" value="MDQ0163402.1"/>
    <property type="molecule type" value="Genomic_DNA"/>
</dbReference>
<dbReference type="Gene3D" id="3.60.40.10">
    <property type="entry name" value="PPM-type phosphatase domain"/>
    <property type="match status" value="1"/>
</dbReference>
<evidence type="ECO:0000313" key="5">
    <source>
        <dbReference type="Proteomes" id="UP001225646"/>
    </source>
</evidence>
<feature type="transmembrane region" description="Helical" evidence="2">
    <location>
        <begin position="194"/>
        <end position="213"/>
    </location>
</feature>
<keyword evidence="2" id="KW-1133">Transmembrane helix</keyword>
<dbReference type="SMART" id="SM00331">
    <property type="entry name" value="PP2C_SIG"/>
    <property type="match status" value="1"/>
</dbReference>
<evidence type="ECO:0000259" key="3">
    <source>
        <dbReference type="PROSITE" id="PS51746"/>
    </source>
</evidence>
<feature type="transmembrane region" description="Helical" evidence="2">
    <location>
        <begin position="225"/>
        <end position="250"/>
    </location>
</feature>
<feature type="transmembrane region" description="Helical" evidence="2">
    <location>
        <begin position="257"/>
        <end position="274"/>
    </location>
</feature>
<accession>A0ABT9VQY5</accession>
<name>A0ABT9VQY5_9BACI</name>
<feature type="domain" description="PPM-type phosphatase" evidence="3">
    <location>
        <begin position="594"/>
        <end position="804"/>
    </location>
</feature>
<dbReference type="PANTHER" id="PTHR43156">
    <property type="entry name" value="STAGE II SPORULATION PROTEIN E-RELATED"/>
    <property type="match status" value="1"/>
</dbReference>
<dbReference type="EC" id="3.1.3.16" evidence="4"/>
<dbReference type="NCBIfam" id="TIGR02865">
    <property type="entry name" value="spore_II_E"/>
    <property type="match status" value="1"/>
</dbReference>
<dbReference type="Proteomes" id="UP001225646">
    <property type="component" value="Unassembled WGS sequence"/>
</dbReference>
<keyword evidence="5" id="KW-1185">Reference proteome</keyword>
<dbReference type="Pfam" id="PF07228">
    <property type="entry name" value="SpoIIE"/>
    <property type="match status" value="1"/>
</dbReference>
<comment type="caution">
    <text evidence="4">The sequence shown here is derived from an EMBL/GenBank/DDBJ whole genome shotgun (WGS) entry which is preliminary data.</text>
</comment>
<dbReference type="SUPFAM" id="SSF81606">
    <property type="entry name" value="PP2C-like"/>
    <property type="match status" value="1"/>
</dbReference>
<evidence type="ECO:0000256" key="2">
    <source>
        <dbReference type="SAM" id="Phobius"/>
    </source>
</evidence>
<dbReference type="PROSITE" id="PS51746">
    <property type="entry name" value="PPM_2"/>
    <property type="match status" value="1"/>
</dbReference>
<dbReference type="PANTHER" id="PTHR43156:SF2">
    <property type="entry name" value="STAGE II SPORULATION PROTEIN E"/>
    <property type="match status" value="1"/>
</dbReference>
<protein>
    <submittedName>
        <fullName evidence="4">Stage II sporulation protein E</fullName>
        <ecNumber evidence="4">3.1.3.16</ecNumber>
    </submittedName>
</protein>
<dbReference type="InterPro" id="IPR052016">
    <property type="entry name" value="Bact_Sigma-Reg"/>
</dbReference>
<evidence type="ECO:0000256" key="1">
    <source>
        <dbReference type="ARBA" id="ARBA00022801"/>
    </source>
</evidence>
<dbReference type="SMART" id="SM00332">
    <property type="entry name" value="PP2Cc"/>
    <property type="match status" value="1"/>
</dbReference>
<feature type="transmembrane region" description="Helical" evidence="2">
    <location>
        <begin position="125"/>
        <end position="143"/>
    </location>
</feature>
<reference evidence="4 5" key="1">
    <citation type="submission" date="2023-07" db="EMBL/GenBank/DDBJ databases">
        <title>Genomic Encyclopedia of Type Strains, Phase IV (KMG-IV): sequencing the most valuable type-strain genomes for metagenomic binning, comparative biology and taxonomic classification.</title>
        <authorList>
            <person name="Goeker M."/>
        </authorList>
    </citation>
    <scope>NUCLEOTIDE SEQUENCE [LARGE SCALE GENOMIC DNA]</scope>
    <source>
        <strain evidence="4 5">DSM 19092</strain>
    </source>
</reference>
<dbReference type="RefSeq" id="WP_419152510.1">
    <property type="nucleotide sequence ID" value="NZ_JAUSTR010000015.1"/>
</dbReference>
<feature type="transmembrane region" description="Helical" evidence="2">
    <location>
        <begin position="39"/>
        <end position="60"/>
    </location>
</feature>
<dbReference type="InterPro" id="IPR036457">
    <property type="entry name" value="PPM-type-like_dom_sf"/>
</dbReference>
<feature type="transmembrane region" description="Helical" evidence="2">
    <location>
        <begin position="163"/>
        <end position="182"/>
    </location>
</feature>
<dbReference type="GO" id="GO:0004722">
    <property type="term" value="F:protein serine/threonine phosphatase activity"/>
    <property type="evidence" value="ECO:0007669"/>
    <property type="project" value="UniProtKB-EC"/>
</dbReference>
<keyword evidence="2" id="KW-0812">Transmembrane</keyword>
<dbReference type="InterPro" id="IPR001932">
    <property type="entry name" value="PPM-type_phosphatase-like_dom"/>
</dbReference>
<sequence length="826" mass="93333">MEKTERSLVGPISGVSLEKTQAFLAQFWHGFRMKLQSFLFFRGLIYVIIGFLLGRAFILSEIVPFALPFFGAVMLLKKDRALLAAFSLLAGALTISSEMVIIVGFSIFIFLFVHKMTIFFYNDRFKALPFTVFFSLLATRLLYTYFMNGFLTLYDYMMSVVESGLSFILTLIFLQSIPLISARKIKQVYKIEEIICLMILLASVMTGLIGINFQEIQAEHIFSRYVVLLFAFTGGASIGCTVGVVTGLVLSLAHIGNLYQMSLLAFSGLLGGLLKEGKKIGAAVGLLIGSLLLTLYGEGSANIWTNIWESLVAVMLFLITPKSLTERLAKHIPGTYEHTLEQQIYARKIRDVTAHRVDQFSNVFRALSESFSTFYPNDEIDDDRETDLFLSNITEHTCQTCFKKDKCWTQNFDQTYHFMKQMMQEHKENTYHLNRRLKRDFNKYCSKSHKVEQVMEQEMNYFRANQKLKKQVKESRRLVAEQLLGVSQVMADFSKEMKKEQEHHFLQEEQILEALHSFGVEIGHIEIYNLEQGNVDLEMSIPYCNGHGECEKIIAPMLSDILDETIVVKHEECASFPNGFCQVSFGSAKTYCVETGVAHAAKGGGLVSGDCYTMMELGAGKYALAISDGMGNGERAHFESNETIKLLQKILQSGIDEKIAIKTVNSILSLRTTDEMFSTLDLSIIDLQDASCKFMKVGSTPSFIKRGDKVIKVQASNLPIGIVDEIDVDVVDEQLKAKDILIMMSDGIFEGPKHVENHDLWMKRKIKELQTHDPQEIADLIMEEVIRTRSGRIDDDMTIVVAKIDHNNPKWASIPVSKYTKAKKIG</sequence>
<gene>
    <name evidence="4" type="ORF">J2S06_002482</name>
</gene>
<keyword evidence="1 4" id="KW-0378">Hydrolase</keyword>
<dbReference type="InterPro" id="IPR045768">
    <property type="entry name" value="SpoIIE_N"/>
</dbReference>
<dbReference type="Pfam" id="PF19732">
    <property type="entry name" value="SpoIIE_N"/>
    <property type="match status" value="1"/>
</dbReference>
<feature type="transmembrane region" description="Helical" evidence="2">
    <location>
        <begin position="80"/>
        <end position="113"/>
    </location>
</feature>
<keyword evidence="2" id="KW-0472">Membrane</keyword>
<dbReference type="InterPro" id="IPR014221">
    <property type="entry name" value="SpoII_E"/>
</dbReference>
<evidence type="ECO:0000313" key="4">
    <source>
        <dbReference type="EMBL" id="MDQ0163402.1"/>
    </source>
</evidence>